<accession>A0A3N0CKD4</accession>
<dbReference type="InterPro" id="IPR037401">
    <property type="entry name" value="SnoaL-like"/>
</dbReference>
<dbReference type="Proteomes" id="UP000267128">
    <property type="component" value="Unassembled WGS sequence"/>
</dbReference>
<evidence type="ECO:0000313" key="2">
    <source>
        <dbReference type="EMBL" id="RNL63789.1"/>
    </source>
</evidence>
<name>A0A3N0CKD4_9ACTN</name>
<gene>
    <name evidence="2" type="ORF">EFK50_08670</name>
</gene>
<evidence type="ECO:0000259" key="1">
    <source>
        <dbReference type="Pfam" id="PF12680"/>
    </source>
</evidence>
<sequence length="145" mass="15652">MTTSSTLADGATCAVPDARSSWPVAGLLLDALTRRDFAGMRVCLDDRVRFRALTPPGLVELDTADDVIARFTTWFGGDDAFEVLDASVGQVGSRLYARWTVRLTPPGDPGAARIAEQHVYTRGQDRIESLDLLCSGFHHENGAAS</sequence>
<evidence type="ECO:0000313" key="3">
    <source>
        <dbReference type="Proteomes" id="UP000267128"/>
    </source>
</evidence>
<dbReference type="AlphaFoldDB" id="A0A3N0CKD4"/>
<dbReference type="Gene3D" id="3.10.450.50">
    <property type="match status" value="1"/>
</dbReference>
<organism evidence="2 3">
    <name type="scientific">Nocardioides marmoriginsengisoli</name>
    <dbReference type="NCBI Taxonomy" id="661483"/>
    <lineage>
        <taxon>Bacteria</taxon>
        <taxon>Bacillati</taxon>
        <taxon>Actinomycetota</taxon>
        <taxon>Actinomycetes</taxon>
        <taxon>Propionibacteriales</taxon>
        <taxon>Nocardioidaceae</taxon>
        <taxon>Nocardioides</taxon>
    </lineage>
</organism>
<proteinExistence type="predicted"/>
<protein>
    <submittedName>
        <fullName evidence="2">Nuclear transport factor 2 family protein</fullName>
    </submittedName>
</protein>
<dbReference type="SUPFAM" id="SSF54427">
    <property type="entry name" value="NTF2-like"/>
    <property type="match status" value="1"/>
</dbReference>
<dbReference type="RefSeq" id="WP_123227175.1">
    <property type="nucleotide sequence ID" value="NZ_RJSE01000006.1"/>
</dbReference>
<dbReference type="InterPro" id="IPR032710">
    <property type="entry name" value="NTF2-like_dom_sf"/>
</dbReference>
<comment type="caution">
    <text evidence="2">The sequence shown here is derived from an EMBL/GenBank/DDBJ whole genome shotgun (WGS) entry which is preliminary data.</text>
</comment>
<dbReference type="EMBL" id="RJSE01000006">
    <property type="protein sequence ID" value="RNL63789.1"/>
    <property type="molecule type" value="Genomic_DNA"/>
</dbReference>
<keyword evidence="3" id="KW-1185">Reference proteome</keyword>
<feature type="domain" description="SnoaL-like" evidence="1">
    <location>
        <begin position="29"/>
        <end position="127"/>
    </location>
</feature>
<reference evidence="2 3" key="1">
    <citation type="submission" date="2018-11" db="EMBL/GenBank/DDBJ databases">
        <authorList>
            <person name="Li F."/>
        </authorList>
    </citation>
    <scope>NUCLEOTIDE SEQUENCE [LARGE SCALE GENOMIC DNA]</scope>
    <source>
        <strain evidence="2 3">Gsoil 097</strain>
    </source>
</reference>
<dbReference type="OrthoDB" id="3822375at2"/>
<dbReference type="Pfam" id="PF12680">
    <property type="entry name" value="SnoaL_2"/>
    <property type="match status" value="1"/>
</dbReference>